<dbReference type="Proteomes" id="UP000586827">
    <property type="component" value="Unassembled WGS sequence"/>
</dbReference>
<evidence type="ECO:0000313" key="2">
    <source>
        <dbReference type="Proteomes" id="UP000586827"/>
    </source>
</evidence>
<comment type="caution">
    <text evidence="1">The sequence shown here is derived from an EMBL/GenBank/DDBJ whole genome shotgun (WGS) entry which is preliminary data.</text>
</comment>
<protein>
    <recommendedName>
        <fullName evidence="3">Adhesin domain-containing protein</fullName>
    </recommendedName>
</protein>
<proteinExistence type="predicted"/>
<name>A0A849CH21_9NOCA</name>
<dbReference type="RefSeq" id="WP_067523918.1">
    <property type="nucleotide sequence ID" value="NZ_JABELX010000008.1"/>
</dbReference>
<reference evidence="1 2" key="1">
    <citation type="submission" date="2020-05" db="EMBL/GenBank/DDBJ databases">
        <title>MicrobeNet Type strains.</title>
        <authorList>
            <person name="Nicholson A.C."/>
        </authorList>
    </citation>
    <scope>NUCLEOTIDE SEQUENCE [LARGE SCALE GENOMIC DNA]</scope>
    <source>
        <strain evidence="1 2">JCM 3224</strain>
    </source>
</reference>
<sequence length="214" mass="22813">MPTFQTPEPIAITVDVLSGGVTVIASDRADTVVEVRPADVSKKDSVRAAEQTRIDFVAGTLTVKTPRDWRSYTPFAGDPSIEVTIEVPTGSRLKATTSLGRLLGAGELGECDLEISAGDITVERPLGSVTAKTVKGNIRIGEASRGELRLETSMGELEVGIRAGTAARVETNTQYGTVQNLIQPVDRPQGNEDTVHVYAHNSYGNIIIRHATTA</sequence>
<accession>A0A849CH21</accession>
<evidence type="ECO:0008006" key="3">
    <source>
        <dbReference type="Google" id="ProtNLM"/>
    </source>
</evidence>
<dbReference type="EMBL" id="JABELX010000008">
    <property type="protein sequence ID" value="NNH72861.1"/>
    <property type="molecule type" value="Genomic_DNA"/>
</dbReference>
<dbReference type="AlphaFoldDB" id="A0A849CH21"/>
<keyword evidence="2" id="KW-1185">Reference proteome</keyword>
<organism evidence="1 2">
    <name type="scientific">Nocardia uniformis</name>
    <dbReference type="NCBI Taxonomy" id="53432"/>
    <lineage>
        <taxon>Bacteria</taxon>
        <taxon>Bacillati</taxon>
        <taxon>Actinomycetota</taxon>
        <taxon>Actinomycetes</taxon>
        <taxon>Mycobacteriales</taxon>
        <taxon>Nocardiaceae</taxon>
        <taxon>Nocardia</taxon>
    </lineage>
</organism>
<evidence type="ECO:0000313" key="1">
    <source>
        <dbReference type="EMBL" id="NNH72861.1"/>
    </source>
</evidence>
<gene>
    <name evidence="1" type="ORF">HLB23_23885</name>
</gene>